<dbReference type="Proteomes" id="UP000054144">
    <property type="component" value="Unassembled WGS sequence"/>
</dbReference>
<dbReference type="OrthoDB" id="3033638at2759"/>
<dbReference type="EMBL" id="KN882092">
    <property type="protein sequence ID" value="KIY44309.1"/>
    <property type="molecule type" value="Genomic_DNA"/>
</dbReference>
<proteinExistence type="predicted"/>
<gene>
    <name evidence="2" type="ORF">FISHEDRAFT_77504</name>
</gene>
<sequence length="942" mass="103890">MSVPSTSSNTVYYYAMIGGDHAGVYTEMIHSTPAKDKSLVLVPIIIKLYTVEDASRISNHLNKVLKHLGGASCTATDFMNFLIDRHHIIELDQILKDEGVLTSNKHQFYTVFESSNAVSHVIYCDWHTDIKPWSTIPGKYNTRYCKFPTLHLAIATMVLRGDEALLNAYGIMEATDRTIIYNNLCPASKVYDIQMDSEDEDESTGIYAESYNHGQSPAKSGHHPPSHLSSPQKRERVQVSMPCPTSQVVYNRLPPSLARLSAPDAHVALPPGASQVSLSSSLGGSPSLLSFDLSMDELTLQTSADDSEEVRNELLAGITCNDVLEPQATISQLNAVQQEMVESGIQRVYAVQHELNGVRKIYKQVYLPVITPSLGKAADRYLSAHFYMEDAIARVRRAWHKVPHPHDGDVPTESFIRYLCDWHGMPELEHIKKYNSALDAARNEVWAIAKRLHDELGGHSVQYYFQELCQHSHRAQAQCAISSWNSYLAQETKWLNEERGENKGSTAQALEIAMKWQAMSKEEKEAAVKDSRPVLEEQCAIRKYSKQNIAINAYHDVHANIDSIAHELDMLEKCTGTHSILITMRSSEDQFNYPTVYTTSNKGEDFMELTYNKSLTLFAKQFEAYLLSGVDGMIKSAQAVTMDKKKQIVVMILMKLSMFGVVLQLFQGIPYSVVVERWPLARFCGPHDINDKVQLNILYRALETGTTSFRRLTPSEKIEWEQGLIHSVTHADVGTAAPTTNDAAAMPTTTPRAASSIPQAAHTHIPPSSTPSGVQPLPSQPQVFISLFDELASSMSFTSASTLTITTGGGMTTGTCSFQSYPMAGYLPPPAGQASYPAGCLLPPAGQLGYPTAYLPPPTGQSGYPAAYLPPPAGQPYPVAAYLLPPADQSAAAAPLSTLFINMNTDNILKRKQKERTDKGMPHGPRKKHNADTGDGWPTPAL</sequence>
<evidence type="ECO:0000313" key="3">
    <source>
        <dbReference type="Proteomes" id="UP000054144"/>
    </source>
</evidence>
<feature type="region of interest" description="Disordered" evidence="1">
    <location>
        <begin position="912"/>
        <end position="942"/>
    </location>
</feature>
<dbReference type="AlphaFoldDB" id="A0A0D7A1S5"/>
<name>A0A0D7A1S5_9AGAR</name>
<organism evidence="2 3">
    <name type="scientific">Fistulina hepatica ATCC 64428</name>
    <dbReference type="NCBI Taxonomy" id="1128425"/>
    <lineage>
        <taxon>Eukaryota</taxon>
        <taxon>Fungi</taxon>
        <taxon>Dikarya</taxon>
        <taxon>Basidiomycota</taxon>
        <taxon>Agaricomycotina</taxon>
        <taxon>Agaricomycetes</taxon>
        <taxon>Agaricomycetidae</taxon>
        <taxon>Agaricales</taxon>
        <taxon>Fistulinaceae</taxon>
        <taxon>Fistulina</taxon>
    </lineage>
</organism>
<reference evidence="2 3" key="1">
    <citation type="journal article" date="2015" name="Fungal Genet. Biol.">
        <title>Evolution of novel wood decay mechanisms in Agaricales revealed by the genome sequences of Fistulina hepatica and Cylindrobasidium torrendii.</title>
        <authorList>
            <person name="Floudas D."/>
            <person name="Held B.W."/>
            <person name="Riley R."/>
            <person name="Nagy L.G."/>
            <person name="Koehler G."/>
            <person name="Ransdell A.S."/>
            <person name="Younus H."/>
            <person name="Chow J."/>
            <person name="Chiniquy J."/>
            <person name="Lipzen A."/>
            <person name="Tritt A."/>
            <person name="Sun H."/>
            <person name="Haridas S."/>
            <person name="LaButti K."/>
            <person name="Ohm R.A."/>
            <person name="Kues U."/>
            <person name="Blanchette R.A."/>
            <person name="Grigoriev I.V."/>
            <person name="Minto R.E."/>
            <person name="Hibbett D.S."/>
        </authorList>
    </citation>
    <scope>NUCLEOTIDE SEQUENCE [LARGE SCALE GENOMIC DNA]</scope>
    <source>
        <strain evidence="2 3">ATCC 64428</strain>
    </source>
</reference>
<accession>A0A0D7A1S5</accession>
<keyword evidence="3" id="KW-1185">Reference proteome</keyword>
<protein>
    <submittedName>
        <fullName evidence="2">Uncharacterized protein</fullName>
    </submittedName>
</protein>
<evidence type="ECO:0000256" key="1">
    <source>
        <dbReference type="SAM" id="MobiDB-lite"/>
    </source>
</evidence>
<feature type="region of interest" description="Disordered" evidence="1">
    <location>
        <begin position="210"/>
        <end position="237"/>
    </location>
</feature>
<evidence type="ECO:0000313" key="2">
    <source>
        <dbReference type="EMBL" id="KIY44309.1"/>
    </source>
</evidence>